<organism evidence="2 3">
    <name type="scientific">Chloracidobacterium sp. N</name>
    <dbReference type="NCBI Taxonomy" id="2821540"/>
    <lineage>
        <taxon>Bacteria</taxon>
        <taxon>Pseudomonadati</taxon>
        <taxon>Acidobacteriota</taxon>
        <taxon>Terriglobia</taxon>
        <taxon>Terriglobales</taxon>
        <taxon>Acidobacteriaceae</taxon>
        <taxon>Chloracidobacterium</taxon>
        <taxon>Chloracidobacterium aggregatum</taxon>
    </lineage>
</organism>
<gene>
    <name evidence="2" type="ORF">J8C05_14735</name>
</gene>
<proteinExistence type="predicted"/>
<feature type="compositionally biased region" description="Basic and acidic residues" evidence="1">
    <location>
        <begin position="100"/>
        <end position="111"/>
    </location>
</feature>
<evidence type="ECO:0000256" key="1">
    <source>
        <dbReference type="SAM" id="MobiDB-lite"/>
    </source>
</evidence>
<evidence type="ECO:0000313" key="3">
    <source>
        <dbReference type="Proteomes" id="UP000677668"/>
    </source>
</evidence>
<evidence type="ECO:0008006" key="4">
    <source>
        <dbReference type="Google" id="ProtNLM"/>
    </source>
</evidence>
<dbReference type="Proteomes" id="UP000677668">
    <property type="component" value="Chromosome 2"/>
</dbReference>
<feature type="region of interest" description="Disordered" evidence="1">
    <location>
        <begin position="100"/>
        <end position="138"/>
    </location>
</feature>
<dbReference type="RefSeq" id="WP_058865934.1">
    <property type="nucleotide sequence ID" value="NZ_CP072643.1"/>
</dbReference>
<sequence>MSKHKKDDKHDKLKDKRKTSPPTIFENVVEQATERWEQLVHNPQFATALATALEQPMNLANRVQELVGASLRTMNIPTRDDYKQLSRQLDAIADQLEALRERLEEMAEHQPEPPPPPAAPRKAASRRKKPAQADDAEA</sequence>
<evidence type="ECO:0000313" key="2">
    <source>
        <dbReference type="EMBL" id="QUV95268.1"/>
    </source>
</evidence>
<reference evidence="2 3" key="1">
    <citation type="submission" date="2021-03" db="EMBL/GenBank/DDBJ databases">
        <title>Genomic and phenotypic characterization of Chloracidobacterium isolates provides evidence for multiple species.</title>
        <authorList>
            <person name="Saini M.K."/>
            <person name="Costas A.M.G."/>
            <person name="Tank M."/>
            <person name="Bryant D.A."/>
        </authorList>
    </citation>
    <scope>NUCLEOTIDE SEQUENCE [LARGE SCALE GENOMIC DNA]</scope>
    <source>
        <strain evidence="2 3">N</strain>
    </source>
</reference>
<protein>
    <recommendedName>
        <fullName evidence="4">Poly(3-hydroxyalkanoate) polymerase subunit PhaE</fullName>
    </recommendedName>
</protein>
<keyword evidence="3" id="KW-1185">Reference proteome</keyword>
<accession>A0ABX8B479</accession>
<name>A0ABX8B479_9BACT</name>
<dbReference type="EMBL" id="CP072643">
    <property type="protein sequence ID" value="QUV95268.1"/>
    <property type="molecule type" value="Genomic_DNA"/>
</dbReference>
<feature type="region of interest" description="Disordered" evidence="1">
    <location>
        <begin position="1"/>
        <end position="22"/>
    </location>
</feature>